<proteinExistence type="predicted"/>
<evidence type="ECO:0000313" key="1">
    <source>
        <dbReference type="EMBL" id="GAA3639485.1"/>
    </source>
</evidence>
<sequence length="97" mass="10479">MAAATGAGSKPGMVCGSKPITRMLGTLSTLRRRSFGRTRSKALESERLDLAHGRRVPAAEVAERTGHTVDVLLKVYAKVLDGQRDRSNDKIDGTLDE</sequence>
<evidence type="ECO:0008006" key="3">
    <source>
        <dbReference type="Google" id="ProtNLM"/>
    </source>
</evidence>
<comment type="caution">
    <text evidence="1">The sequence shown here is derived from an EMBL/GenBank/DDBJ whole genome shotgun (WGS) entry which is preliminary data.</text>
</comment>
<accession>A0ABP7AS78</accession>
<name>A0ABP7AS78_9PSEU</name>
<protein>
    <recommendedName>
        <fullName evidence="3">Phage integrase family protein</fullName>
    </recommendedName>
</protein>
<evidence type="ECO:0000313" key="2">
    <source>
        <dbReference type="Proteomes" id="UP001500711"/>
    </source>
</evidence>
<organism evidence="1 2">
    <name type="scientific">Lentzea roselyniae</name>
    <dbReference type="NCBI Taxonomy" id="531940"/>
    <lineage>
        <taxon>Bacteria</taxon>
        <taxon>Bacillati</taxon>
        <taxon>Actinomycetota</taxon>
        <taxon>Actinomycetes</taxon>
        <taxon>Pseudonocardiales</taxon>
        <taxon>Pseudonocardiaceae</taxon>
        <taxon>Lentzea</taxon>
    </lineage>
</organism>
<dbReference type="EMBL" id="BAABBE010000006">
    <property type="protein sequence ID" value="GAA3639485.1"/>
    <property type="molecule type" value="Genomic_DNA"/>
</dbReference>
<keyword evidence="2" id="KW-1185">Reference proteome</keyword>
<dbReference type="Proteomes" id="UP001500711">
    <property type="component" value="Unassembled WGS sequence"/>
</dbReference>
<reference evidence="2" key="1">
    <citation type="journal article" date="2019" name="Int. J. Syst. Evol. Microbiol.">
        <title>The Global Catalogue of Microorganisms (GCM) 10K type strain sequencing project: providing services to taxonomists for standard genome sequencing and annotation.</title>
        <authorList>
            <consortium name="The Broad Institute Genomics Platform"/>
            <consortium name="The Broad Institute Genome Sequencing Center for Infectious Disease"/>
            <person name="Wu L."/>
            <person name="Ma J."/>
        </authorList>
    </citation>
    <scope>NUCLEOTIDE SEQUENCE [LARGE SCALE GENOMIC DNA]</scope>
    <source>
        <strain evidence="2">JCM 17494</strain>
    </source>
</reference>
<gene>
    <name evidence="1" type="ORF">GCM10022267_27430</name>
</gene>